<protein>
    <submittedName>
        <fullName evidence="2">Gas vesicle protein GvpO</fullName>
    </submittedName>
</protein>
<feature type="region of interest" description="Disordered" evidence="1">
    <location>
        <begin position="1"/>
        <end position="83"/>
    </location>
</feature>
<dbReference type="InterPro" id="IPR008634">
    <property type="entry name" value="Gas-vesicle_GvpO"/>
</dbReference>
<keyword evidence="3" id="KW-1185">Reference proteome</keyword>
<dbReference type="RefSeq" id="WP_331214267.1">
    <property type="nucleotide sequence ID" value="NZ_JAZGQK010000008.1"/>
</dbReference>
<evidence type="ECO:0000313" key="2">
    <source>
        <dbReference type="EMBL" id="MEE6259139.1"/>
    </source>
</evidence>
<dbReference type="Pfam" id="PF05800">
    <property type="entry name" value="GvpO"/>
    <property type="match status" value="1"/>
</dbReference>
<sequence length="172" mass="19455">MPSGEHNRERGGRRRDRVRPGHVDHRHDRYLDERGGGADEFDEESGIGDHDLDDEFDERDTEPADDTDGDPDHGTDEDDDRYVGLPAQVAARNGLRHIAELTGKTVTGVTSLHRSEHGWTIGVEVVEDRRIPSSADILAVYQTDLDDRGELLGYRRTRRYPRGRGDSRDERG</sequence>
<proteinExistence type="predicted"/>
<feature type="region of interest" description="Disordered" evidence="1">
    <location>
        <begin position="153"/>
        <end position="172"/>
    </location>
</feature>
<reference evidence="2 3" key="1">
    <citation type="submission" date="2024-01" db="EMBL/GenBank/DDBJ databases">
        <title>Genome insights into Plantactinospora sonchi sp. nov.</title>
        <authorList>
            <person name="Wang L."/>
        </authorList>
    </citation>
    <scope>NUCLEOTIDE SEQUENCE [LARGE SCALE GENOMIC DNA]</scope>
    <source>
        <strain evidence="2 3">NEAU-QY2</strain>
    </source>
</reference>
<evidence type="ECO:0000313" key="3">
    <source>
        <dbReference type="Proteomes" id="UP001332243"/>
    </source>
</evidence>
<gene>
    <name evidence="2" type="primary">gvpO</name>
    <name evidence="2" type="ORF">V1633_11650</name>
</gene>
<comment type="caution">
    <text evidence="2">The sequence shown here is derived from an EMBL/GenBank/DDBJ whole genome shotgun (WGS) entry which is preliminary data.</text>
</comment>
<feature type="compositionally biased region" description="Acidic residues" evidence="1">
    <location>
        <begin position="39"/>
        <end position="80"/>
    </location>
</feature>
<accession>A0ABU7RRM1</accession>
<evidence type="ECO:0000256" key="1">
    <source>
        <dbReference type="SAM" id="MobiDB-lite"/>
    </source>
</evidence>
<feature type="compositionally biased region" description="Basic and acidic residues" evidence="1">
    <location>
        <begin position="1"/>
        <end position="10"/>
    </location>
</feature>
<dbReference type="Proteomes" id="UP001332243">
    <property type="component" value="Unassembled WGS sequence"/>
</dbReference>
<organism evidence="2 3">
    <name type="scientific">Plantactinospora sonchi</name>
    <dbReference type="NCBI Taxonomy" id="1544735"/>
    <lineage>
        <taxon>Bacteria</taxon>
        <taxon>Bacillati</taxon>
        <taxon>Actinomycetota</taxon>
        <taxon>Actinomycetes</taxon>
        <taxon>Micromonosporales</taxon>
        <taxon>Micromonosporaceae</taxon>
        <taxon>Plantactinospora</taxon>
    </lineage>
</organism>
<feature type="compositionally biased region" description="Basic and acidic residues" evidence="1">
    <location>
        <begin position="18"/>
        <end position="37"/>
    </location>
</feature>
<feature type="compositionally biased region" description="Basic and acidic residues" evidence="1">
    <location>
        <begin position="163"/>
        <end position="172"/>
    </location>
</feature>
<name>A0ABU7RRM1_9ACTN</name>
<dbReference type="EMBL" id="JAZGQK010000008">
    <property type="protein sequence ID" value="MEE6259139.1"/>
    <property type="molecule type" value="Genomic_DNA"/>
</dbReference>